<evidence type="ECO:0000313" key="2">
    <source>
        <dbReference type="EMBL" id="CEM18699.1"/>
    </source>
</evidence>
<accession>A0A0G4FUX9</accession>
<gene>
    <name evidence="2" type="ORF">Cvel_3776</name>
</gene>
<dbReference type="VEuPathDB" id="CryptoDB:Cvel_3776"/>
<feature type="compositionally biased region" description="Low complexity" evidence="1">
    <location>
        <begin position="830"/>
        <end position="839"/>
    </location>
</feature>
<name>A0A0G4FUX9_9ALVE</name>
<dbReference type="PANTHER" id="PTHR12271">
    <property type="entry name" value="POLY A POLYMERASE CID PAP -RELATED"/>
    <property type="match status" value="1"/>
</dbReference>
<dbReference type="PANTHER" id="PTHR12271:SF40">
    <property type="entry name" value="POLY(A) RNA POLYMERASE GLD2"/>
    <property type="match status" value="1"/>
</dbReference>
<feature type="compositionally biased region" description="Basic and acidic residues" evidence="1">
    <location>
        <begin position="864"/>
        <end position="880"/>
    </location>
</feature>
<feature type="compositionally biased region" description="Gly residues" evidence="1">
    <location>
        <begin position="840"/>
        <end position="850"/>
    </location>
</feature>
<dbReference type="EMBL" id="CDMZ01000650">
    <property type="protein sequence ID" value="CEM18699.1"/>
    <property type="molecule type" value="Genomic_DNA"/>
</dbReference>
<feature type="compositionally biased region" description="Low complexity" evidence="1">
    <location>
        <begin position="766"/>
        <end position="812"/>
    </location>
</feature>
<dbReference type="GO" id="GO:0016779">
    <property type="term" value="F:nucleotidyltransferase activity"/>
    <property type="evidence" value="ECO:0007669"/>
    <property type="project" value="TreeGrafter"/>
</dbReference>
<evidence type="ECO:0000256" key="1">
    <source>
        <dbReference type="SAM" id="MobiDB-lite"/>
    </source>
</evidence>
<feature type="region of interest" description="Disordered" evidence="1">
    <location>
        <begin position="1"/>
        <end position="38"/>
    </location>
</feature>
<feature type="compositionally biased region" description="Low complexity" evidence="1">
    <location>
        <begin position="20"/>
        <end position="29"/>
    </location>
</feature>
<dbReference type="SUPFAM" id="SSF81301">
    <property type="entry name" value="Nucleotidyltransferase"/>
    <property type="match status" value="1"/>
</dbReference>
<dbReference type="GO" id="GO:0046872">
    <property type="term" value="F:metal ion binding"/>
    <property type="evidence" value="ECO:0007669"/>
    <property type="project" value="UniProtKB-KW"/>
</dbReference>
<dbReference type="SUPFAM" id="SSF81631">
    <property type="entry name" value="PAP/OAS1 substrate-binding domain"/>
    <property type="match status" value="1"/>
</dbReference>
<feature type="region of interest" description="Disordered" evidence="1">
    <location>
        <begin position="719"/>
        <end position="932"/>
    </location>
</feature>
<dbReference type="PhylomeDB" id="A0A0G4FUX9"/>
<dbReference type="AlphaFoldDB" id="A0A0G4FUX9"/>
<sequence length="1099" mass="123547">MEIVDDEERTGLPPADSESETSSRSSSVRHTSRVEMKDEEETIPVEIDPAIMETMQGCSVRDGVARHVAACDSFMERLLRSLPEARTVLLVRLMEAWLQPDDEHKEWVKDNEYDFLRKLDTKEYHGAFTAGFSESVEQMYEFAVGHLGRKLGEPTDFRKLTNEDRQMLRSVYTQFERIFLVVAPATRFTHAHRDETEGTLEFRKRLAGMLKILRTFPLNDQRDPRPHVRLMNAETACALDWKNKLGKQMTVAKVMAGVGNLCKPQEDDDLCFVEIKRIDNALTQVYKKNLLEPKAITFRRQMLDRVSKEVAKIHGGRGQLVAYGSSVSGFADVFSDCDVLVPADKRVGRQDFDIDVTFGDDNPISLRNSKLLRAYAELEAECHELGIMVKLWARARGLICPKDGGLSSYAWMNMVIYFLQHRGGRKEGILPNLQDPQAYPDPMEGNYNASFSRDGEMKSVNTYFYDPPFEDKVQPPWYKGVHEPIGPFEPLRMRDTSNMHPYKKRSPALLELLLGFFYFYATEFSVHSEVISIGETSRKTKAEVCGLGTQYDKDMGTGSSMSFWNGREKLIENDWFGGFTVVDPFEGLSHFMFASKEMTARMLYELWRGAFLLLEFAEVAFCNSERAKENKPPLPLSINNLKMFPEKRSLGRKLWLPQSTSQPEGGKRDSVAECVQVLFHGCAFSYDDPSAQLPTPKEYFQQCNARVDERIACDSNQWRPQKWTCGDPSRRVDVKGKTSPWANGGGGWDNDEPTPAPNAQWGRGNGPPEAKAKAPGAPQSPDRGAPSARGPAASGASLRPHQAPSSSQPAAARDAPERNGNGGSPPPKPGAVRSSVRGVSAGGLGVGRGGPQQPQKSPEGGRGLPKDDAWGAGAESEKSPLENSPQTPTRQQQERKRPSALSPSPDRRGRADEGDVQPQPQGSPQAFRNKEYPTESKVGFPLRRNQDHRDFQSPPPPWWIWGTAEALTDIVGRSDSSVFGYSAEVMHESGPPDDMFSSSGEVKVTVDEEYWYSKRRRIGVFALRFSVATCSWLIRILHLGKVPATTMEEMANLVYRKLNHDIDNDRRALIQQKNRPEERAFQQKFYSHIKYVHNVSEQR</sequence>
<reference evidence="2" key="1">
    <citation type="submission" date="2014-11" db="EMBL/GenBank/DDBJ databases">
        <authorList>
            <person name="Otto D Thomas"/>
            <person name="Naeem Raeece"/>
        </authorList>
    </citation>
    <scope>NUCLEOTIDE SEQUENCE</scope>
</reference>
<feature type="compositionally biased region" description="Polar residues" evidence="1">
    <location>
        <begin position="881"/>
        <end position="891"/>
    </location>
</feature>
<dbReference type="Gene3D" id="1.10.1410.10">
    <property type="match status" value="1"/>
</dbReference>
<dbReference type="InterPro" id="IPR043519">
    <property type="entry name" value="NT_sf"/>
</dbReference>
<dbReference type="GO" id="GO:0031123">
    <property type="term" value="P:RNA 3'-end processing"/>
    <property type="evidence" value="ECO:0007669"/>
    <property type="project" value="TreeGrafter"/>
</dbReference>
<protein>
    <submittedName>
        <fullName evidence="2">Uncharacterized protein</fullName>
    </submittedName>
</protein>
<proteinExistence type="predicted"/>
<organism evidence="2">
    <name type="scientific">Chromera velia CCMP2878</name>
    <dbReference type="NCBI Taxonomy" id="1169474"/>
    <lineage>
        <taxon>Eukaryota</taxon>
        <taxon>Sar</taxon>
        <taxon>Alveolata</taxon>
        <taxon>Colpodellida</taxon>
        <taxon>Chromeraceae</taxon>
        <taxon>Chromera</taxon>
    </lineage>
</organism>